<keyword evidence="8" id="KW-1185">Reference proteome</keyword>
<dbReference type="Pfam" id="PF03540">
    <property type="entry name" value="TAF10"/>
    <property type="match status" value="1"/>
</dbReference>
<evidence type="ECO:0000313" key="8">
    <source>
        <dbReference type="Proteomes" id="UP000011081"/>
    </source>
</evidence>
<evidence type="ECO:0000256" key="1">
    <source>
        <dbReference type="ARBA" id="ARBA00004123"/>
    </source>
</evidence>
<dbReference type="InterPro" id="IPR003923">
    <property type="entry name" value="TAF10"/>
</dbReference>
<feature type="region of interest" description="Disordered" evidence="6">
    <location>
        <begin position="1"/>
        <end position="23"/>
    </location>
</feature>
<dbReference type="STRING" id="948595.L2GUV7"/>
<evidence type="ECO:0000313" key="7">
    <source>
        <dbReference type="EMBL" id="ELA47441.1"/>
    </source>
</evidence>
<evidence type="ECO:0000256" key="2">
    <source>
        <dbReference type="ARBA" id="ARBA00023015"/>
    </source>
</evidence>
<dbReference type="VEuPathDB" id="MicrosporidiaDB:VCUG_01092"/>
<dbReference type="PANTHER" id="PTHR21242:SF0">
    <property type="entry name" value="TRANSCRIPTION INITIATION FACTOR TFIID SUBUNIT 10"/>
    <property type="match status" value="1"/>
</dbReference>
<gene>
    <name evidence="7" type="ORF">VCUG_01092</name>
</gene>
<dbReference type="InParanoid" id="L2GUV7"/>
<dbReference type="GeneID" id="19878974"/>
<evidence type="ECO:0000256" key="6">
    <source>
        <dbReference type="SAM" id="MobiDB-lite"/>
    </source>
</evidence>
<dbReference type="GO" id="GO:0000124">
    <property type="term" value="C:SAGA complex"/>
    <property type="evidence" value="ECO:0007669"/>
    <property type="project" value="TreeGrafter"/>
</dbReference>
<organism evidence="7 8">
    <name type="scientific">Vavraia culicis (isolate floridensis)</name>
    <name type="common">Microsporidian parasite</name>
    <dbReference type="NCBI Taxonomy" id="948595"/>
    <lineage>
        <taxon>Eukaryota</taxon>
        <taxon>Fungi</taxon>
        <taxon>Fungi incertae sedis</taxon>
        <taxon>Microsporidia</taxon>
        <taxon>Pleistophoridae</taxon>
        <taxon>Vavraia</taxon>
    </lineage>
</organism>
<evidence type="ECO:0000256" key="4">
    <source>
        <dbReference type="ARBA" id="ARBA00023242"/>
    </source>
</evidence>
<keyword evidence="4" id="KW-0539">Nucleus</keyword>
<dbReference type="PANTHER" id="PTHR21242">
    <property type="entry name" value="TRANSCRIPTION INITIATION FACTOR TFIID SUBUNIT 10"/>
    <property type="match status" value="1"/>
</dbReference>
<dbReference type="Proteomes" id="UP000011081">
    <property type="component" value="Unassembled WGS sequence"/>
</dbReference>
<name>L2GUV7_VAVCU</name>
<dbReference type="HOGENOM" id="CLU_064104_4_2_1"/>
<dbReference type="PRINTS" id="PR01443">
    <property type="entry name" value="TFIID30KDSUB"/>
</dbReference>
<dbReference type="GO" id="GO:0006367">
    <property type="term" value="P:transcription initiation at RNA polymerase II promoter"/>
    <property type="evidence" value="ECO:0007669"/>
    <property type="project" value="TreeGrafter"/>
</dbReference>
<keyword evidence="2" id="KW-0805">Transcription regulation</keyword>
<dbReference type="GO" id="GO:0016251">
    <property type="term" value="F:RNA polymerase II general transcription initiation factor activity"/>
    <property type="evidence" value="ECO:0007669"/>
    <property type="project" value="TreeGrafter"/>
</dbReference>
<proteinExistence type="inferred from homology"/>
<dbReference type="AlphaFoldDB" id="L2GUV7"/>
<dbReference type="EMBL" id="GL877418">
    <property type="protein sequence ID" value="ELA47441.1"/>
    <property type="molecule type" value="Genomic_DNA"/>
</dbReference>
<dbReference type="FunCoup" id="L2GUV7">
    <property type="interactions" value="97"/>
</dbReference>
<dbReference type="RefSeq" id="XP_008074111.1">
    <property type="nucleotide sequence ID" value="XM_008075920.1"/>
</dbReference>
<keyword evidence="3" id="KW-0804">Transcription</keyword>
<dbReference type="GO" id="GO:1990841">
    <property type="term" value="F:promoter-specific chromatin binding"/>
    <property type="evidence" value="ECO:0007669"/>
    <property type="project" value="TreeGrafter"/>
</dbReference>
<protein>
    <recommendedName>
        <fullName evidence="9">Transcription initiation factor TFIID subunit 10</fullName>
    </recommendedName>
</protein>
<reference evidence="8" key="1">
    <citation type="submission" date="2011-03" db="EMBL/GenBank/DDBJ databases">
        <title>The genome sequence of Vavraia culicis strain floridensis.</title>
        <authorList>
            <consortium name="The Broad Institute Genome Sequencing Platform"/>
            <person name="Cuomo C."/>
            <person name="Becnel J."/>
            <person name="Sanscrainte N."/>
            <person name="Young S.K."/>
            <person name="Zeng Q."/>
            <person name="Gargeya S."/>
            <person name="Fitzgerald M."/>
            <person name="Haas B."/>
            <person name="Abouelleil A."/>
            <person name="Alvarado L."/>
            <person name="Arachchi H.M."/>
            <person name="Berlin A."/>
            <person name="Chapman S.B."/>
            <person name="Gearin G."/>
            <person name="Goldberg J."/>
            <person name="Griggs A."/>
            <person name="Gujja S."/>
            <person name="Hansen M."/>
            <person name="Heiman D."/>
            <person name="Howarth C."/>
            <person name="Larimer J."/>
            <person name="Lui A."/>
            <person name="MacDonald P.J.P."/>
            <person name="McCowen C."/>
            <person name="Montmayeur A."/>
            <person name="Murphy C."/>
            <person name="Neiman D."/>
            <person name="Pearson M."/>
            <person name="Priest M."/>
            <person name="Roberts A."/>
            <person name="Saif S."/>
            <person name="Shea T."/>
            <person name="Sisk P."/>
            <person name="Stolte C."/>
            <person name="Sykes S."/>
            <person name="Wortman J."/>
            <person name="Nusbaum C."/>
            <person name="Birren B."/>
        </authorList>
    </citation>
    <scope>NUCLEOTIDE SEQUENCE [LARGE SCALE GENOMIC DNA]</scope>
    <source>
        <strain evidence="8">floridensis</strain>
    </source>
</reference>
<comment type="subcellular location">
    <subcellularLocation>
        <location evidence="1">Nucleus</location>
    </subcellularLocation>
</comment>
<dbReference type="OrthoDB" id="154356at2759"/>
<comment type="similarity">
    <text evidence="5">Belongs to the TAF10 family.</text>
</comment>
<dbReference type="OMA" id="GFECDDV"/>
<accession>L2GUV7</accession>
<dbReference type="GO" id="GO:0005669">
    <property type="term" value="C:transcription factor TFIID complex"/>
    <property type="evidence" value="ECO:0007669"/>
    <property type="project" value="TreeGrafter"/>
</dbReference>
<evidence type="ECO:0008006" key="9">
    <source>
        <dbReference type="Google" id="ProtNLM"/>
    </source>
</evidence>
<evidence type="ECO:0000256" key="5">
    <source>
        <dbReference type="ARBA" id="ARBA00025730"/>
    </source>
</evidence>
<sequence>MDEKLEKNERPKENKTPAQPQDESVDININDFTPLIPDIVLDHLLERSGIDCADKETKKAISLLAQKFITDVATSSFQFHKIHQKAAQKDKRFPKEKKLTLHMNDLEKALEEYGIDVSRPSYFM</sequence>
<feature type="compositionally biased region" description="Basic and acidic residues" evidence="6">
    <location>
        <begin position="1"/>
        <end position="15"/>
    </location>
</feature>
<dbReference type="CDD" id="cd07982">
    <property type="entry name" value="HFD_TAF10"/>
    <property type="match status" value="1"/>
</dbReference>
<evidence type="ECO:0000256" key="3">
    <source>
        <dbReference type="ARBA" id="ARBA00023163"/>
    </source>
</evidence>